<sequence>MATRKVTLSLDEAAWSYAQDAAARAGMSPSAWISRAARREAVRLGCAPVPDPVELAAADEAEIVAAEKELRAQG</sequence>
<reference evidence="2 3" key="2">
    <citation type="journal article" date="2016" name="Genome Announc.">
        <title>Draft Genome Sequence of Erythromycin- and Oxytetracycline-Sensitive Nocardia seriolae Strain U-1 (NBRC 110359).</title>
        <authorList>
            <person name="Imajoh M."/>
            <person name="Sukeda M."/>
            <person name="Shimizu M."/>
            <person name="Yamane J."/>
            <person name="Ohnishi K."/>
            <person name="Oshima S."/>
        </authorList>
    </citation>
    <scope>NUCLEOTIDE SEQUENCE [LARGE SCALE GENOMIC DNA]</scope>
    <source>
        <strain evidence="2 3">U-1</strain>
    </source>
</reference>
<protein>
    <recommendedName>
        <fullName evidence="5">CopG family transcriptional regulator</fullName>
    </recommendedName>
</protein>
<dbReference type="AlphaFoldDB" id="A0A0B8N9P3"/>
<evidence type="ECO:0000313" key="4">
    <source>
        <dbReference type="Proteomes" id="UP000180166"/>
    </source>
</evidence>
<proteinExistence type="predicted"/>
<dbReference type="EMBL" id="CP017839">
    <property type="protein sequence ID" value="APA95144.1"/>
    <property type="molecule type" value="Genomic_DNA"/>
</dbReference>
<dbReference type="EMBL" id="BBYQ01000011">
    <property type="protein sequence ID" value="GAP26956.1"/>
    <property type="molecule type" value="Genomic_DNA"/>
</dbReference>
<dbReference type="KEGG" id="nsr:NS506_01070"/>
<dbReference type="Proteomes" id="UP000037179">
    <property type="component" value="Unassembled WGS sequence"/>
</dbReference>
<reference evidence="1 4" key="3">
    <citation type="submission" date="2016-10" db="EMBL/GenBank/DDBJ databases">
        <title>Genome sequence of Nocardia seriolae strain EM150506, isolated from Anguila japonica.</title>
        <authorList>
            <person name="Han H.-J."/>
        </authorList>
    </citation>
    <scope>NUCLEOTIDE SEQUENCE [LARGE SCALE GENOMIC DNA]</scope>
    <source>
        <strain evidence="1 4">EM150506</strain>
    </source>
</reference>
<evidence type="ECO:0000313" key="3">
    <source>
        <dbReference type="Proteomes" id="UP000037179"/>
    </source>
</evidence>
<reference evidence="3" key="1">
    <citation type="submission" date="2015-07" db="EMBL/GenBank/DDBJ databases">
        <title>Nocardia seriolae U-1 whole genome shotgun sequence.</title>
        <authorList>
            <person name="Imajoh M."/>
            <person name="Fukumoto Y."/>
            <person name="Sukeda M."/>
            <person name="Yamane J."/>
            <person name="Yamasaki K."/>
            <person name="Shimizu M."/>
            <person name="Ohnishi K."/>
            <person name="Oshima S."/>
        </authorList>
    </citation>
    <scope>NUCLEOTIDE SEQUENCE [LARGE SCALE GENOMIC DNA]</scope>
    <source>
        <strain evidence="3">U-1</strain>
    </source>
</reference>
<name>A0A0B8N9P3_9NOCA</name>
<dbReference type="Proteomes" id="UP000180166">
    <property type="component" value="Chromosome"/>
</dbReference>
<accession>A0A0B8N9P3</accession>
<organism evidence="2 3">
    <name type="scientific">Nocardia seriolae</name>
    <dbReference type="NCBI Taxonomy" id="37332"/>
    <lineage>
        <taxon>Bacteria</taxon>
        <taxon>Bacillati</taxon>
        <taxon>Actinomycetota</taxon>
        <taxon>Actinomycetes</taxon>
        <taxon>Mycobacteriales</taxon>
        <taxon>Nocardiaceae</taxon>
        <taxon>Nocardia</taxon>
    </lineage>
</organism>
<dbReference type="OrthoDB" id="4570883at2"/>
<evidence type="ECO:0000313" key="1">
    <source>
        <dbReference type="EMBL" id="APA95144.1"/>
    </source>
</evidence>
<dbReference type="GeneID" id="93371093"/>
<keyword evidence="3" id="KW-1185">Reference proteome</keyword>
<gene>
    <name evidence="1" type="ORF">NS506_01070</name>
    <name evidence="2" type="ORF">NSK11_contig00011-0093</name>
</gene>
<dbReference type="RefSeq" id="WP_033085930.1">
    <property type="nucleotide sequence ID" value="NZ_AP017900.1"/>
</dbReference>
<evidence type="ECO:0008006" key="5">
    <source>
        <dbReference type="Google" id="ProtNLM"/>
    </source>
</evidence>
<evidence type="ECO:0000313" key="2">
    <source>
        <dbReference type="EMBL" id="GAP26956.1"/>
    </source>
</evidence>